<dbReference type="PANTHER" id="PTHR10766">
    <property type="entry name" value="TRANSMEMBRANE 9 SUPERFAMILY PROTEIN"/>
    <property type="match status" value="1"/>
</dbReference>
<keyword evidence="11" id="KW-1185">Reference proteome</keyword>
<dbReference type="InterPro" id="IPR004240">
    <property type="entry name" value="EMP70"/>
</dbReference>
<dbReference type="Proteomes" id="UP000790833">
    <property type="component" value="Unassembled WGS sequence"/>
</dbReference>
<dbReference type="Pfam" id="PF02990">
    <property type="entry name" value="EMP70"/>
    <property type="match status" value="1"/>
</dbReference>
<feature type="transmembrane region" description="Helical" evidence="9">
    <location>
        <begin position="514"/>
        <end position="535"/>
    </location>
</feature>
<reference evidence="10" key="1">
    <citation type="submission" date="2021-03" db="EMBL/GenBank/DDBJ databases">
        <authorList>
            <person name="Palmer J.M."/>
        </authorList>
    </citation>
    <scope>NUCLEOTIDE SEQUENCE</scope>
    <source>
        <strain evidence="10">ARV_011</strain>
    </source>
</reference>
<keyword evidence="4 9" id="KW-0812">Transmembrane</keyword>
<proteinExistence type="inferred from homology"/>
<comment type="subcellular location">
    <subcellularLocation>
        <location evidence="2">Golgi apparatus</location>
    </subcellularLocation>
    <subcellularLocation>
        <location evidence="1">Membrane</location>
        <topology evidence="1">Multi-pass membrane protein</topology>
    </subcellularLocation>
</comment>
<dbReference type="OrthoDB" id="1666796at2759"/>
<dbReference type="GeneID" id="66117157"/>
<keyword evidence="6 9" id="KW-1133">Transmembrane helix</keyword>
<feature type="signal peptide" evidence="9">
    <location>
        <begin position="1"/>
        <end position="18"/>
    </location>
</feature>
<dbReference type="GO" id="GO:0005794">
    <property type="term" value="C:Golgi apparatus"/>
    <property type="evidence" value="ECO:0007669"/>
    <property type="project" value="UniProtKB-SubCell"/>
</dbReference>
<feature type="transmembrane region" description="Helical" evidence="9">
    <location>
        <begin position="325"/>
        <end position="354"/>
    </location>
</feature>
<dbReference type="GO" id="GO:0016020">
    <property type="term" value="C:membrane"/>
    <property type="evidence" value="ECO:0007669"/>
    <property type="project" value="UniProtKB-SubCell"/>
</dbReference>
<evidence type="ECO:0000313" key="11">
    <source>
        <dbReference type="Proteomes" id="UP000790833"/>
    </source>
</evidence>
<protein>
    <recommendedName>
        <fullName evidence="9">Transmembrane 9 superfamily member</fullName>
    </recommendedName>
</protein>
<evidence type="ECO:0000256" key="8">
    <source>
        <dbReference type="ARBA" id="ARBA00023136"/>
    </source>
</evidence>
<evidence type="ECO:0000256" key="4">
    <source>
        <dbReference type="ARBA" id="ARBA00022692"/>
    </source>
</evidence>
<feature type="chain" id="PRO_5040538194" description="Transmembrane 9 superfamily member" evidence="9">
    <location>
        <begin position="19"/>
        <end position="664"/>
    </location>
</feature>
<feature type="transmembrane region" description="Helical" evidence="9">
    <location>
        <begin position="591"/>
        <end position="613"/>
    </location>
</feature>
<keyword evidence="5 9" id="KW-0732">Signal</keyword>
<evidence type="ECO:0000256" key="1">
    <source>
        <dbReference type="ARBA" id="ARBA00004141"/>
    </source>
</evidence>
<sequence length="664" mass="75039">MQVGKIICGLLLCVVAEAFLLGLERKVYREGETVELLVNKVESDHTQLPFGYYELPFVCPPSKDARPLHLSLGEILKGDRVWQSDYQMKFMLDLPCMRLCDVHALESAAKKADYLVKNGYVAQWTVDGLPGATTFVSGTHKNKYYASGFPLGFTKNDISYIYNHFTLVIRYHKDPSVKDGYNIVGFEVYPKSVKDPICPGNSKDYENLPLVPKADASGKKKVIIPWTYSVYWREDHSVTYKDRWDSFYQNDASNQSHKIQWLSIINSMVLLSLLSLAVAVVLSKMLKQDIQRKNALPTTSIKSSTSSGSLVWQRLEDEVFSSPRFTLVFCVILACGIQILFAAAGVVVIFAVGSNFDIGRVPSNSLWLFRSHDGAFFSLSIFLLLASGFVSSYLGIIAHKIFQNDPIQETYRLRKTLFLSLLFSGSLPGTILLVVYFLNFFVWYKESSNALPFGTIVVLLIMFSLIELPLGIVGGYLGNIRKVVVGKDWLRTVQTGHRIKSNAEYLELDKRTPWFSHPILSTIVFGVIPFGVVYVDLNVIFNSIWLEKTTFYYKYGFLLLTLGMLFMVLAESAVIAIYVLLAVYSNPHWQWLSFNVGSSIGWFVYAYLTYYFIFHMHVSDFVLVLLYFVYMGLVSALFGVACGVVAVMSGYIFVSKIYQSNKVD</sequence>
<comment type="caution">
    <text evidence="10">The sequence shown here is derived from an EMBL/GenBank/DDBJ whole genome shotgun (WGS) entry which is preliminary data.</text>
</comment>
<evidence type="ECO:0000256" key="3">
    <source>
        <dbReference type="ARBA" id="ARBA00005227"/>
    </source>
</evidence>
<feature type="transmembrane region" description="Helical" evidence="9">
    <location>
        <begin position="417"/>
        <end position="444"/>
    </location>
</feature>
<accession>A0A9P8AKL7</accession>
<evidence type="ECO:0000256" key="7">
    <source>
        <dbReference type="ARBA" id="ARBA00023034"/>
    </source>
</evidence>
<name>A0A9P8AKL7_9ASCO</name>
<feature type="transmembrane region" description="Helical" evidence="9">
    <location>
        <begin position="625"/>
        <end position="654"/>
    </location>
</feature>
<keyword evidence="7" id="KW-0333">Golgi apparatus</keyword>
<feature type="transmembrane region" description="Helical" evidence="9">
    <location>
        <begin position="374"/>
        <end position="396"/>
    </location>
</feature>
<dbReference type="GO" id="GO:0072657">
    <property type="term" value="P:protein localization to membrane"/>
    <property type="evidence" value="ECO:0007669"/>
    <property type="project" value="TreeGrafter"/>
</dbReference>
<gene>
    <name evidence="10" type="ORF">KQ657_003783</name>
</gene>
<feature type="transmembrane region" description="Helical" evidence="9">
    <location>
        <begin position="261"/>
        <end position="283"/>
    </location>
</feature>
<feature type="transmembrane region" description="Helical" evidence="9">
    <location>
        <begin position="450"/>
        <end position="477"/>
    </location>
</feature>
<feature type="transmembrane region" description="Helical" evidence="9">
    <location>
        <begin position="555"/>
        <end position="584"/>
    </location>
</feature>
<dbReference type="EMBL" id="JAHMUF010000004">
    <property type="protein sequence ID" value="KAG7195257.1"/>
    <property type="molecule type" value="Genomic_DNA"/>
</dbReference>
<evidence type="ECO:0000256" key="6">
    <source>
        <dbReference type="ARBA" id="ARBA00022989"/>
    </source>
</evidence>
<comment type="similarity">
    <text evidence="3 9">Belongs to the nonaspanin (TM9SF) (TC 9.A.2) family.</text>
</comment>
<organism evidence="10 11">
    <name type="scientific">Scheffersomyces spartinae</name>
    <dbReference type="NCBI Taxonomy" id="45513"/>
    <lineage>
        <taxon>Eukaryota</taxon>
        <taxon>Fungi</taxon>
        <taxon>Dikarya</taxon>
        <taxon>Ascomycota</taxon>
        <taxon>Saccharomycotina</taxon>
        <taxon>Pichiomycetes</taxon>
        <taxon>Debaryomycetaceae</taxon>
        <taxon>Scheffersomyces</taxon>
    </lineage>
</organism>
<dbReference type="RefSeq" id="XP_043050804.1">
    <property type="nucleotide sequence ID" value="XM_043194480.1"/>
</dbReference>
<dbReference type="AlphaFoldDB" id="A0A9P8AKL7"/>
<evidence type="ECO:0000313" key="10">
    <source>
        <dbReference type="EMBL" id="KAG7195257.1"/>
    </source>
</evidence>
<evidence type="ECO:0000256" key="9">
    <source>
        <dbReference type="RuleBase" id="RU363079"/>
    </source>
</evidence>
<dbReference type="PANTHER" id="PTHR10766:SF55">
    <property type="entry name" value="TRANSMEMBRANE 9 SUPERFAMILY MEMBER 4"/>
    <property type="match status" value="1"/>
</dbReference>
<evidence type="ECO:0000256" key="2">
    <source>
        <dbReference type="ARBA" id="ARBA00004555"/>
    </source>
</evidence>
<keyword evidence="8 9" id="KW-0472">Membrane</keyword>
<evidence type="ECO:0000256" key="5">
    <source>
        <dbReference type="ARBA" id="ARBA00022729"/>
    </source>
</evidence>